<keyword evidence="2" id="KW-1185">Reference proteome</keyword>
<organism evidence="2">
    <name type="scientific">Drosophila sechellia</name>
    <name type="common">Fruit fly</name>
    <dbReference type="NCBI Taxonomy" id="7238"/>
    <lineage>
        <taxon>Eukaryota</taxon>
        <taxon>Metazoa</taxon>
        <taxon>Ecdysozoa</taxon>
        <taxon>Arthropoda</taxon>
        <taxon>Hexapoda</taxon>
        <taxon>Insecta</taxon>
        <taxon>Pterygota</taxon>
        <taxon>Neoptera</taxon>
        <taxon>Endopterygota</taxon>
        <taxon>Diptera</taxon>
        <taxon>Brachycera</taxon>
        <taxon>Muscomorpha</taxon>
        <taxon>Ephydroidea</taxon>
        <taxon>Drosophilidae</taxon>
        <taxon>Drosophila</taxon>
        <taxon>Sophophora</taxon>
    </lineage>
</organism>
<sequence>MAFVEICLVLAIIGLLLFKWSTGTFKAFKDRNLYFEKPHPFVGNMGALALQKA</sequence>
<evidence type="ECO:0000313" key="2">
    <source>
        <dbReference type="Proteomes" id="UP000001292"/>
    </source>
</evidence>
<dbReference type="STRING" id="7238.B4HQQ5"/>
<dbReference type="Proteomes" id="UP000001292">
    <property type="component" value="Unassembled WGS sequence"/>
</dbReference>
<dbReference type="EMBL" id="CH480816">
    <property type="protein sequence ID" value="EDW46715.1"/>
    <property type="molecule type" value="Genomic_DNA"/>
</dbReference>
<gene>
    <name evidence="1" type="primary">Dsec\GM20818</name>
    <name evidence="1" type="ORF">Dsec_GM20818</name>
</gene>
<reference evidence="1 2" key="1">
    <citation type="journal article" date="2007" name="Nature">
        <title>Evolution of genes and genomes on the Drosophila phylogeny.</title>
        <authorList>
            <consortium name="Drosophila 12 Genomes Consortium"/>
            <person name="Clark A.G."/>
            <person name="Eisen M.B."/>
            <person name="Smith D.R."/>
            <person name="Bergman C.M."/>
            <person name="Oliver B."/>
            <person name="Markow T.A."/>
            <person name="Kaufman T.C."/>
            <person name="Kellis M."/>
            <person name="Gelbart W."/>
            <person name="Iyer V.N."/>
            <person name="Pollard D.A."/>
            <person name="Sackton T.B."/>
            <person name="Larracuente A.M."/>
            <person name="Singh N.D."/>
            <person name="Abad J.P."/>
            <person name="Abt D.N."/>
            <person name="Adryan B."/>
            <person name="Aguade M."/>
            <person name="Akashi H."/>
            <person name="Anderson W.W."/>
            <person name="Aquadro C.F."/>
            <person name="Ardell D.H."/>
            <person name="Arguello R."/>
            <person name="Artieri C.G."/>
            <person name="Barbash D.A."/>
            <person name="Barker D."/>
            <person name="Barsanti P."/>
            <person name="Batterham P."/>
            <person name="Batzoglou S."/>
            <person name="Begun D."/>
            <person name="Bhutkar A."/>
            <person name="Blanco E."/>
            <person name="Bosak S.A."/>
            <person name="Bradley R.K."/>
            <person name="Brand A.D."/>
            <person name="Brent M.R."/>
            <person name="Brooks A.N."/>
            <person name="Brown R.H."/>
            <person name="Butlin R.K."/>
            <person name="Caggese C."/>
            <person name="Calvi B.R."/>
            <person name="Bernardo de Carvalho A."/>
            <person name="Caspi A."/>
            <person name="Castrezana S."/>
            <person name="Celniker S.E."/>
            <person name="Chang J.L."/>
            <person name="Chapple C."/>
            <person name="Chatterji S."/>
            <person name="Chinwalla A."/>
            <person name="Civetta A."/>
            <person name="Clifton S.W."/>
            <person name="Comeron J.M."/>
            <person name="Costello J.C."/>
            <person name="Coyne J.A."/>
            <person name="Daub J."/>
            <person name="David R.G."/>
            <person name="Delcher A.L."/>
            <person name="Delehaunty K."/>
            <person name="Do C.B."/>
            <person name="Ebling H."/>
            <person name="Edwards K."/>
            <person name="Eickbush T."/>
            <person name="Evans J.D."/>
            <person name="Filipski A."/>
            <person name="Findeiss S."/>
            <person name="Freyhult E."/>
            <person name="Fulton L."/>
            <person name="Fulton R."/>
            <person name="Garcia A.C."/>
            <person name="Gardiner A."/>
            <person name="Garfield D.A."/>
            <person name="Garvin B.E."/>
            <person name="Gibson G."/>
            <person name="Gilbert D."/>
            <person name="Gnerre S."/>
            <person name="Godfrey J."/>
            <person name="Good R."/>
            <person name="Gotea V."/>
            <person name="Gravely B."/>
            <person name="Greenberg A.J."/>
            <person name="Griffiths-Jones S."/>
            <person name="Gross S."/>
            <person name="Guigo R."/>
            <person name="Gustafson E.A."/>
            <person name="Haerty W."/>
            <person name="Hahn M.W."/>
            <person name="Halligan D.L."/>
            <person name="Halpern A.L."/>
            <person name="Halter G.M."/>
            <person name="Han M.V."/>
            <person name="Heger A."/>
            <person name="Hillier L."/>
            <person name="Hinrichs A.S."/>
            <person name="Holmes I."/>
            <person name="Hoskins R.A."/>
            <person name="Hubisz M.J."/>
            <person name="Hultmark D."/>
            <person name="Huntley M.A."/>
            <person name="Jaffe D.B."/>
            <person name="Jagadeeshan S."/>
            <person name="Jeck W.R."/>
            <person name="Johnson J."/>
            <person name="Jones C.D."/>
            <person name="Jordan W.C."/>
            <person name="Karpen G.H."/>
            <person name="Kataoka E."/>
            <person name="Keightley P.D."/>
            <person name="Kheradpour P."/>
            <person name="Kirkness E.F."/>
            <person name="Koerich L.B."/>
            <person name="Kristiansen K."/>
            <person name="Kudrna D."/>
            <person name="Kulathinal R.J."/>
            <person name="Kumar S."/>
            <person name="Kwok R."/>
            <person name="Lander E."/>
            <person name="Langley C.H."/>
            <person name="Lapoint R."/>
            <person name="Lazzaro B.P."/>
            <person name="Lee S.J."/>
            <person name="Levesque L."/>
            <person name="Li R."/>
            <person name="Lin C.F."/>
            <person name="Lin M.F."/>
            <person name="Lindblad-Toh K."/>
            <person name="Llopart A."/>
            <person name="Long M."/>
            <person name="Low L."/>
            <person name="Lozovsky E."/>
            <person name="Lu J."/>
            <person name="Luo M."/>
            <person name="Machado C.A."/>
            <person name="Makalowski W."/>
            <person name="Marzo M."/>
            <person name="Matsuda M."/>
            <person name="Matzkin L."/>
            <person name="McAllister B."/>
            <person name="McBride C.S."/>
            <person name="McKernan B."/>
            <person name="McKernan K."/>
            <person name="Mendez-Lago M."/>
            <person name="Minx P."/>
            <person name="Mollenhauer M.U."/>
            <person name="Montooth K."/>
            <person name="Mount S.M."/>
            <person name="Mu X."/>
            <person name="Myers E."/>
            <person name="Negre B."/>
            <person name="Newfeld S."/>
            <person name="Nielsen R."/>
            <person name="Noor M.A."/>
            <person name="O'Grady P."/>
            <person name="Pachter L."/>
            <person name="Papaceit M."/>
            <person name="Parisi M.J."/>
            <person name="Parisi M."/>
            <person name="Parts L."/>
            <person name="Pedersen J.S."/>
            <person name="Pesole G."/>
            <person name="Phillippy A.M."/>
            <person name="Ponting C.P."/>
            <person name="Pop M."/>
            <person name="Porcelli D."/>
            <person name="Powell J.R."/>
            <person name="Prohaska S."/>
            <person name="Pruitt K."/>
            <person name="Puig M."/>
            <person name="Quesneville H."/>
            <person name="Ram K.R."/>
            <person name="Rand D."/>
            <person name="Rasmussen M.D."/>
            <person name="Reed L.K."/>
            <person name="Reenan R."/>
            <person name="Reily A."/>
            <person name="Remington K.A."/>
            <person name="Rieger T.T."/>
            <person name="Ritchie M.G."/>
            <person name="Robin C."/>
            <person name="Rogers Y.H."/>
            <person name="Rohde C."/>
            <person name="Rozas J."/>
            <person name="Rubenfield M.J."/>
            <person name="Ruiz A."/>
            <person name="Russo S."/>
            <person name="Salzberg S.L."/>
            <person name="Sanchez-Gracia A."/>
            <person name="Saranga D.J."/>
            <person name="Sato H."/>
            <person name="Schaeffer S.W."/>
            <person name="Schatz M.C."/>
            <person name="Schlenke T."/>
            <person name="Schwartz R."/>
            <person name="Segarra C."/>
            <person name="Singh R.S."/>
            <person name="Sirot L."/>
            <person name="Sirota M."/>
            <person name="Sisneros N.B."/>
            <person name="Smith C.D."/>
            <person name="Smith T.F."/>
            <person name="Spieth J."/>
            <person name="Stage D.E."/>
            <person name="Stark A."/>
            <person name="Stephan W."/>
            <person name="Strausberg R.L."/>
            <person name="Strempel S."/>
            <person name="Sturgill D."/>
            <person name="Sutton G."/>
            <person name="Sutton G.G."/>
            <person name="Tao W."/>
            <person name="Teichmann S."/>
            <person name="Tobari Y.N."/>
            <person name="Tomimura Y."/>
            <person name="Tsolas J.M."/>
            <person name="Valente V.L."/>
            <person name="Venter E."/>
            <person name="Venter J.C."/>
            <person name="Vicario S."/>
            <person name="Vieira F.G."/>
            <person name="Vilella A.J."/>
            <person name="Villasante A."/>
            <person name="Walenz B."/>
            <person name="Wang J."/>
            <person name="Wasserman M."/>
            <person name="Watts T."/>
            <person name="Wilson D."/>
            <person name="Wilson R.K."/>
            <person name="Wing R.A."/>
            <person name="Wolfner M.F."/>
            <person name="Wong A."/>
            <person name="Wong G.K."/>
            <person name="Wu C.I."/>
            <person name="Wu G."/>
            <person name="Yamamoto D."/>
            <person name="Yang H.P."/>
            <person name="Yang S.P."/>
            <person name="Yorke J.A."/>
            <person name="Yoshida K."/>
            <person name="Zdobnov E."/>
            <person name="Zhang P."/>
            <person name="Zhang Y."/>
            <person name="Zimin A.V."/>
            <person name="Baldwin J."/>
            <person name="Abdouelleil A."/>
            <person name="Abdulkadir J."/>
            <person name="Abebe A."/>
            <person name="Abera B."/>
            <person name="Abreu J."/>
            <person name="Acer S.C."/>
            <person name="Aftuck L."/>
            <person name="Alexander A."/>
            <person name="An P."/>
            <person name="Anderson E."/>
            <person name="Anderson S."/>
            <person name="Arachi H."/>
            <person name="Azer M."/>
            <person name="Bachantsang P."/>
            <person name="Barry A."/>
            <person name="Bayul T."/>
            <person name="Berlin A."/>
            <person name="Bessette D."/>
            <person name="Bloom T."/>
            <person name="Blye J."/>
            <person name="Boguslavskiy L."/>
            <person name="Bonnet C."/>
            <person name="Boukhgalter B."/>
            <person name="Bourzgui I."/>
            <person name="Brown A."/>
            <person name="Cahill P."/>
            <person name="Channer S."/>
            <person name="Cheshatsang Y."/>
            <person name="Chuda L."/>
            <person name="Citroen M."/>
            <person name="Collymore A."/>
            <person name="Cooke P."/>
            <person name="Costello M."/>
            <person name="D'Aco K."/>
            <person name="Daza R."/>
            <person name="De Haan G."/>
            <person name="DeGray S."/>
            <person name="DeMaso C."/>
            <person name="Dhargay N."/>
            <person name="Dooley K."/>
            <person name="Dooley E."/>
            <person name="Doricent M."/>
            <person name="Dorje P."/>
            <person name="Dorjee K."/>
            <person name="Dupes A."/>
            <person name="Elong R."/>
            <person name="Falk J."/>
            <person name="Farina A."/>
            <person name="Faro S."/>
            <person name="Ferguson D."/>
            <person name="Fisher S."/>
            <person name="Foley C.D."/>
            <person name="Franke A."/>
            <person name="Friedrich D."/>
            <person name="Gadbois L."/>
            <person name="Gearin G."/>
            <person name="Gearin C.R."/>
            <person name="Giannoukos G."/>
            <person name="Goode T."/>
            <person name="Graham J."/>
            <person name="Grandbois E."/>
            <person name="Grewal S."/>
            <person name="Gyaltsen K."/>
            <person name="Hafez N."/>
            <person name="Hagos B."/>
            <person name="Hall J."/>
            <person name="Henson C."/>
            <person name="Hollinger A."/>
            <person name="Honan T."/>
            <person name="Huard M.D."/>
            <person name="Hughes L."/>
            <person name="Hurhula B."/>
            <person name="Husby M.E."/>
            <person name="Kamat A."/>
            <person name="Kanga B."/>
            <person name="Kashin S."/>
            <person name="Khazanovich D."/>
            <person name="Kisner P."/>
            <person name="Lance K."/>
            <person name="Lara M."/>
            <person name="Lee W."/>
            <person name="Lennon N."/>
            <person name="Letendre F."/>
            <person name="LeVine R."/>
            <person name="Lipovsky A."/>
            <person name="Liu X."/>
            <person name="Liu J."/>
            <person name="Liu S."/>
            <person name="Lokyitsang T."/>
            <person name="Lokyitsang Y."/>
            <person name="Lubonja R."/>
            <person name="Lui A."/>
            <person name="MacDonald P."/>
            <person name="Magnisalis V."/>
            <person name="Maru K."/>
            <person name="Matthews C."/>
            <person name="McCusker W."/>
            <person name="McDonough S."/>
            <person name="Mehta T."/>
            <person name="Meldrim J."/>
            <person name="Meneus L."/>
            <person name="Mihai O."/>
            <person name="Mihalev A."/>
            <person name="Mihova T."/>
            <person name="Mittelman R."/>
            <person name="Mlenga V."/>
            <person name="Montmayeur A."/>
            <person name="Mulrain L."/>
            <person name="Navidi A."/>
            <person name="Naylor J."/>
            <person name="Negash T."/>
            <person name="Nguyen T."/>
            <person name="Nguyen N."/>
            <person name="Nicol R."/>
            <person name="Norbu C."/>
            <person name="Norbu N."/>
            <person name="Novod N."/>
            <person name="O'Neill B."/>
            <person name="Osman S."/>
            <person name="Markiewicz E."/>
            <person name="Oyono O.L."/>
            <person name="Patti C."/>
            <person name="Phunkhang P."/>
            <person name="Pierre F."/>
            <person name="Priest M."/>
            <person name="Raghuraman S."/>
            <person name="Rege F."/>
            <person name="Reyes R."/>
            <person name="Rise C."/>
            <person name="Rogov P."/>
            <person name="Ross K."/>
            <person name="Ryan E."/>
            <person name="Settipalli S."/>
            <person name="Shea T."/>
            <person name="Sherpa N."/>
            <person name="Shi L."/>
            <person name="Shih D."/>
            <person name="Sparrow T."/>
            <person name="Spaulding J."/>
            <person name="Stalker J."/>
            <person name="Stange-Thomann N."/>
            <person name="Stavropoulos S."/>
            <person name="Stone C."/>
            <person name="Strader C."/>
            <person name="Tesfaye S."/>
            <person name="Thomson T."/>
            <person name="Thoulutsang Y."/>
            <person name="Thoulutsang D."/>
            <person name="Topham K."/>
            <person name="Topping I."/>
            <person name="Tsamla T."/>
            <person name="Vassiliev H."/>
            <person name="Vo A."/>
            <person name="Wangchuk T."/>
            <person name="Wangdi T."/>
            <person name="Weiand M."/>
            <person name="Wilkinson J."/>
            <person name="Wilson A."/>
            <person name="Yadav S."/>
            <person name="Young G."/>
            <person name="Yu Q."/>
            <person name="Zembek L."/>
            <person name="Zhong D."/>
            <person name="Zimmer A."/>
            <person name="Zwirko Z."/>
            <person name="Jaffe D.B."/>
            <person name="Alvarez P."/>
            <person name="Brockman W."/>
            <person name="Butler J."/>
            <person name="Chin C."/>
            <person name="Gnerre S."/>
            <person name="Grabherr M."/>
            <person name="Kleber M."/>
            <person name="Mauceli E."/>
            <person name="MacCallum I."/>
        </authorList>
    </citation>
    <scope>NUCLEOTIDE SEQUENCE [LARGE SCALE GENOMIC DNA]</scope>
    <source>
        <strain evidence="2">Rob3c / Tucson 14021-0248.25</strain>
    </source>
</reference>
<dbReference type="AlphaFoldDB" id="B4HQQ5"/>
<proteinExistence type="predicted"/>
<protein>
    <submittedName>
        <fullName evidence="1">GM20818</fullName>
    </submittedName>
</protein>
<dbReference type="HOGENOM" id="CLU_3070933_0_0_1"/>
<accession>B4HQQ5</accession>
<evidence type="ECO:0000313" key="1">
    <source>
        <dbReference type="EMBL" id="EDW46715.1"/>
    </source>
</evidence>
<name>B4HQQ5_DROSE</name>